<dbReference type="Gene3D" id="1.25.40.10">
    <property type="entry name" value="Tetratricopeptide repeat domain"/>
    <property type="match status" value="3"/>
</dbReference>
<feature type="domain" description="CHAT" evidence="1">
    <location>
        <begin position="683"/>
        <end position="951"/>
    </location>
</feature>
<proteinExistence type="predicted"/>
<dbReference type="SMART" id="SM00028">
    <property type="entry name" value="TPR"/>
    <property type="match status" value="8"/>
</dbReference>
<reference evidence="2" key="1">
    <citation type="submission" date="2019-11" db="EMBL/GenBank/DDBJ databases">
        <title>Genomic insights into an expanded diversity of filamentous marine cyanobacteria reveals the extraordinary biosynthetic potential of Moorea and Okeania.</title>
        <authorList>
            <person name="Ferreira Leao T."/>
            <person name="Wang M."/>
            <person name="Moss N."/>
            <person name="Da Silva R."/>
            <person name="Sanders J."/>
            <person name="Nurk S."/>
            <person name="Gurevich A."/>
            <person name="Humphrey G."/>
            <person name="Reher R."/>
            <person name="Zhu Q."/>
            <person name="Belda-Ferre P."/>
            <person name="Glukhov E."/>
            <person name="Rex R."/>
            <person name="Dorrestein P.C."/>
            <person name="Knight R."/>
            <person name="Pevzner P."/>
            <person name="Gerwick W.H."/>
            <person name="Gerwick L."/>
        </authorList>
    </citation>
    <scope>NUCLEOTIDE SEQUENCE</scope>
    <source>
        <strain evidence="2">SIO1C4</strain>
    </source>
</reference>
<dbReference type="Pfam" id="PF13176">
    <property type="entry name" value="TPR_7"/>
    <property type="match status" value="1"/>
</dbReference>
<name>A0A6B3NCJ6_9CYAN</name>
<organism evidence="2">
    <name type="scientific">Symploca sp. SIO1C4</name>
    <dbReference type="NCBI Taxonomy" id="2607765"/>
    <lineage>
        <taxon>Bacteria</taxon>
        <taxon>Bacillati</taxon>
        <taxon>Cyanobacteriota</taxon>
        <taxon>Cyanophyceae</taxon>
        <taxon>Coleofasciculales</taxon>
        <taxon>Coleofasciculaceae</taxon>
        <taxon>Symploca</taxon>
    </lineage>
</organism>
<evidence type="ECO:0000259" key="1">
    <source>
        <dbReference type="Pfam" id="PF12770"/>
    </source>
</evidence>
<dbReference type="AlphaFoldDB" id="A0A6B3NCJ6"/>
<evidence type="ECO:0000313" key="2">
    <source>
        <dbReference type="EMBL" id="NER28645.1"/>
    </source>
</evidence>
<gene>
    <name evidence="2" type="ORF">F6J89_13680</name>
</gene>
<accession>A0A6B3NCJ6</accession>
<dbReference type="InterPro" id="IPR024983">
    <property type="entry name" value="CHAT_dom"/>
</dbReference>
<dbReference type="InterPro" id="IPR011990">
    <property type="entry name" value="TPR-like_helical_dom_sf"/>
</dbReference>
<dbReference type="SUPFAM" id="SSF48452">
    <property type="entry name" value="TPR-like"/>
    <property type="match status" value="3"/>
</dbReference>
<dbReference type="EMBL" id="JAAHFQ010000242">
    <property type="protein sequence ID" value="NER28645.1"/>
    <property type="molecule type" value="Genomic_DNA"/>
</dbReference>
<sequence length="953" mass="105697">MPRASFLRLRYQSICVGIALLTCLLVISISPGLAQKSHFQEVGDSKPTDCLPPGNSWQLGRKKPSALGLLPPAFAFELPQPEKLLASAKVETKLSSTPRLLSKQEVINSKNSADVYSLLERGKKLFAEGDFTEAHRVWQQAAQSYQQQLDWLGQARALNYVSLAQLNLGAWETAQSTINQSLNLLKSSENLNLEGKKILAHTLNTQGNIQLVLGQAEEALVTWQQAAIIYQSVGDVSGFLGSQINQAKAWQSLGNYQRSQQLLDASLTQLQSQPDAAIKATGLRSLGVALQAVGDLSQSQISLEQSLTIVEGLEVTNPVFAREKTAILMALGKTLAALQKTEEALERYQQAAATTDTLTSTKAQLLQLSLLLEIINKSCSSTITPDGEELGKWTQVLALLPQIQSNLVKLSPSREAVYARVNFVASLMKIRRGGDGERGEWGEQVGINYQELARILAQAVAQARRLQDLRAQTYALGQLGHLYESSRQWQEAKELTQQALLIAVENNAPDIAYQWQWQLGRILQQQGKTSKAITAYSNAITNLQSLRQELVILNSDVQFAFTETVEPVYRELVALLLQSAPNQNNLQRVRELIEALQVAELENFFRQACLQPLAKQIDEVDLKAAVIYPIMLPDSLVVIVSTPGQPLFHYQTKLTQAEVETAIAQLRLYLNPHFFDEDRLQRSQQIYDWLIRPAEAKFMKNGVETLVFVLDGLLRSLPMAALHDGQNYLIEKYSIALTPGLQLLEPQTLANKPLKALTAGLSESRQGFAALPAVENEVNQIASNFNSSILLNQNFTSEQLKKQINKLPFPIIHLATHGQFSSNSQETFLVTWDGRLNVDDLNELLRAKQQDLNNPIELLVLSACQTATGDKKAALGLAGLAVRSGARSTLATLWQVKDESTASLMVKFYQQLAQEQSMTKAQALRKAQLELLKQPQYQHPFYWAPFVLVGNWL</sequence>
<protein>
    <submittedName>
        <fullName evidence="2">CHAT domain-containing protein</fullName>
    </submittedName>
</protein>
<dbReference type="InterPro" id="IPR019734">
    <property type="entry name" value="TPR_rpt"/>
</dbReference>
<dbReference type="PANTHER" id="PTHR10098">
    <property type="entry name" value="RAPSYN-RELATED"/>
    <property type="match status" value="1"/>
</dbReference>
<dbReference type="PANTHER" id="PTHR10098:SF112">
    <property type="entry name" value="SLR0380 PROTEIN"/>
    <property type="match status" value="1"/>
</dbReference>
<comment type="caution">
    <text evidence="2">The sequence shown here is derived from an EMBL/GenBank/DDBJ whole genome shotgun (WGS) entry which is preliminary data.</text>
</comment>
<dbReference type="Pfam" id="PF12770">
    <property type="entry name" value="CHAT"/>
    <property type="match status" value="1"/>
</dbReference>